<accession>A0A4R4WLW2</accession>
<dbReference type="SUPFAM" id="SSF46894">
    <property type="entry name" value="C-terminal effector domain of the bipartite response regulators"/>
    <property type="match status" value="1"/>
</dbReference>
<protein>
    <submittedName>
        <fullName evidence="2">LuxR family transcriptional regulator</fullName>
    </submittedName>
</protein>
<dbReference type="PROSITE" id="PS00622">
    <property type="entry name" value="HTH_LUXR_1"/>
    <property type="match status" value="1"/>
</dbReference>
<dbReference type="InterPro" id="IPR036388">
    <property type="entry name" value="WH-like_DNA-bd_sf"/>
</dbReference>
<feature type="domain" description="HTH luxR-type" evidence="1">
    <location>
        <begin position="371"/>
        <end position="436"/>
    </location>
</feature>
<comment type="caution">
    <text evidence="2">The sequence shown here is derived from an EMBL/GenBank/DDBJ whole genome shotgun (WGS) entry which is preliminary data.</text>
</comment>
<reference evidence="2 3" key="1">
    <citation type="submission" date="2019-03" db="EMBL/GenBank/DDBJ databases">
        <title>Draft genome sequences of novel Actinobacteria.</title>
        <authorList>
            <person name="Sahin N."/>
            <person name="Ay H."/>
            <person name="Saygin H."/>
        </authorList>
    </citation>
    <scope>NUCLEOTIDE SEQUENCE [LARGE SCALE GENOMIC DNA]</scope>
    <source>
        <strain evidence="2 3">KC712</strain>
    </source>
</reference>
<dbReference type="EMBL" id="SMKP01000047">
    <property type="protein sequence ID" value="TDD20288.1"/>
    <property type="molecule type" value="Genomic_DNA"/>
</dbReference>
<dbReference type="Pfam" id="PF00196">
    <property type="entry name" value="GerE"/>
    <property type="match status" value="1"/>
</dbReference>
<dbReference type="GO" id="GO:0003677">
    <property type="term" value="F:DNA binding"/>
    <property type="evidence" value="ECO:0007669"/>
    <property type="project" value="InterPro"/>
</dbReference>
<evidence type="ECO:0000313" key="2">
    <source>
        <dbReference type="EMBL" id="TDD20288.1"/>
    </source>
</evidence>
<dbReference type="InterPro" id="IPR051797">
    <property type="entry name" value="TrmB-like"/>
</dbReference>
<dbReference type="AlphaFoldDB" id="A0A4R4WLW2"/>
<gene>
    <name evidence="2" type="ORF">E1294_18470</name>
</gene>
<proteinExistence type="predicted"/>
<dbReference type="Gene3D" id="1.10.10.10">
    <property type="entry name" value="Winged helix-like DNA-binding domain superfamily/Winged helix DNA-binding domain"/>
    <property type="match status" value="1"/>
</dbReference>
<evidence type="ECO:0000313" key="3">
    <source>
        <dbReference type="Proteomes" id="UP000294543"/>
    </source>
</evidence>
<dbReference type="InterPro" id="IPR000792">
    <property type="entry name" value="Tscrpt_reg_LuxR_C"/>
</dbReference>
<dbReference type="InterPro" id="IPR016032">
    <property type="entry name" value="Sig_transdc_resp-reg_C-effctor"/>
</dbReference>
<keyword evidence="3" id="KW-1185">Reference proteome</keyword>
<dbReference type="PANTHER" id="PTHR34293">
    <property type="entry name" value="HTH-TYPE TRANSCRIPTIONAL REGULATOR TRMBL2"/>
    <property type="match status" value="1"/>
</dbReference>
<dbReference type="PANTHER" id="PTHR34293:SF1">
    <property type="entry name" value="HTH-TYPE TRANSCRIPTIONAL REGULATOR TRMBL2"/>
    <property type="match status" value="1"/>
</dbReference>
<dbReference type="CDD" id="cd06170">
    <property type="entry name" value="LuxR_C_like"/>
    <property type="match status" value="1"/>
</dbReference>
<evidence type="ECO:0000259" key="1">
    <source>
        <dbReference type="PROSITE" id="PS50043"/>
    </source>
</evidence>
<dbReference type="PROSITE" id="PS50043">
    <property type="entry name" value="HTH_LUXR_2"/>
    <property type="match status" value="1"/>
</dbReference>
<dbReference type="GO" id="GO:0006355">
    <property type="term" value="P:regulation of DNA-templated transcription"/>
    <property type="evidence" value="ECO:0007669"/>
    <property type="project" value="InterPro"/>
</dbReference>
<sequence>MACSIVGEPSTRTKRPGLRLFLDGRPRRPLHRGAQMNDRAFHNCTFVSLDLQARLPDLDCLLGTPTQGAQRCGVSGQDGTRPAVVTAVASAIVEQRGGGNSMSHTSHIATTDDLARRLYRMARIQAGWSPIEFAGEAAVSGQEIEESLERLEELGLLRPCRQSPSGYRAVDPRRALDRLFHMELAQIDHYRRHVSSTHNAIRMLTEDFSGFDEDRRQAVRVEAIRDPAEVDAFLHDAIALLHGHEYLMYQGATPSVEIVDEMLLRDCHALGRGIQLKALHVRHIAEVDYVRDYLLDVRHRGAEVRLTDWVPLHLMVLDDALALIPIDPQDPLTGFLAVFSREVVRSYRAIFDFSWLAATPLDVTHAADETVGVGKLQLTPQELAIARMLATGTTNHAIARHLGVSARTLSRLITALLERLQVQTRFQAGMKIAQLDLLTTNGIPPAEGAAGRRSPGE</sequence>
<dbReference type="OrthoDB" id="4266042at2"/>
<organism evidence="2 3">
    <name type="scientific">Nonomuraea diastatica</name>
    <dbReference type="NCBI Taxonomy" id="1848329"/>
    <lineage>
        <taxon>Bacteria</taxon>
        <taxon>Bacillati</taxon>
        <taxon>Actinomycetota</taxon>
        <taxon>Actinomycetes</taxon>
        <taxon>Streptosporangiales</taxon>
        <taxon>Streptosporangiaceae</taxon>
        <taxon>Nonomuraea</taxon>
    </lineage>
</organism>
<name>A0A4R4WLW2_9ACTN</name>
<dbReference type="Proteomes" id="UP000294543">
    <property type="component" value="Unassembled WGS sequence"/>
</dbReference>
<dbReference type="SMART" id="SM00421">
    <property type="entry name" value="HTH_LUXR"/>
    <property type="match status" value="1"/>
</dbReference>